<evidence type="ECO:0000256" key="1">
    <source>
        <dbReference type="ARBA" id="ARBA00026139"/>
    </source>
</evidence>
<evidence type="ECO:0000313" key="6">
    <source>
        <dbReference type="EMBL" id="KAK9908467.1"/>
    </source>
</evidence>
<reference evidence="6 7" key="1">
    <citation type="journal article" date="2024" name="Nat. Commun.">
        <title>Phylogenomics reveals the evolutionary origins of lichenization in chlorophyte algae.</title>
        <authorList>
            <person name="Puginier C."/>
            <person name="Libourel C."/>
            <person name="Otte J."/>
            <person name="Skaloud P."/>
            <person name="Haon M."/>
            <person name="Grisel S."/>
            <person name="Petersen M."/>
            <person name="Berrin J.G."/>
            <person name="Delaux P.M."/>
            <person name="Dal Grande F."/>
            <person name="Keller J."/>
        </authorList>
    </citation>
    <scope>NUCLEOTIDE SEQUENCE [LARGE SCALE GENOMIC DNA]</scope>
    <source>
        <strain evidence="6 7">SAG 216-7</strain>
    </source>
</reference>
<evidence type="ECO:0000313" key="7">
    <source>
        <dbReference type="Proteomes" id="UP001491310"/>
    </source>
</evidence>
<organism evidence="6 7">
    <name type="scientific">Coccomyxa subellipsoidea</name>
    <dbReference type="NCBI Taxonomy" id="248742"/>
    <lineage>
        <taxon>Eukaryota</taxon>
        <taxon>Viridiplantae</taxon>
        <taxon>Chlorophyta</taxon>
        <taxon>core chlorophytes</taxon>
        <taxon>Trebouxiophyceae</taxon>
        <taxon>Trebouxiophyceae incertae sedis</taxon>
        <taxon>Coccomyxaceae</taxon>
        <taxon>Coccomyxa</taxon>
    </lineage>
</organism>
<evidence type="ECO:0000256" key="5">
    <source>
        <dbReference type="SAM" id="MobiDB-lite"/>
    </source>
</evidence>
<feature type="compositionally biased region" description="Polar residues" evidence="5">
    <location>
        <begin position="48"/>
        <end position="61"/>
    </location>
</feature>
<gene>
    <name evidence="6" type="ORF">WJX75_008354</name>
</gene>
<dbReference type="EMBL" id="JALJOT010000008">
    <property type="protein sequence ID" value="KAK9908467.1"/>
    <property type="molecule type" value="Genomic_DNA"/>
</dbReference>
<evidence type="ECO:0000256" key="3">
    <source>
        <dbReference type="ARBA" id="ARBA00044768"/>
    </source>
</evidence>
<feature type="compositionally biased region" description="Polar residues" evidence="5">
    <location>
        <begin position="124"/>
        <end position="133"/>
    </location>
</feature>
<sequence>MPGVKRPAKSLEDLQETLDNSRKATIAGRTELQLPTDLSVTIIAAEQTPKQKTRFQPQRQNDFVDLTADDSDEPGPHASITADNTSPMSTGRSPSDKASTPEGSLPSGSPMAISPQVAEPSGPSRVTTSSCQIWQPKPSRFQPEQDAEGQDMLEGTAGLAEYKDALRVASGLPPELPSPSIDAQKSSRTTKPARVVDNMRTYRVFKRQQEAAEFADQCNKEFATLKQQQRTTSAGLPGSARGLIQQRAALSTQTANAMEEGRAASAVARTAQACAGTWMVPANTQQLACMEEGLPAAAEAEVGGLDRCQQTEASTSASQTDTAEHVKVFCEEVKSKGGESYYRQFVAARYDALWASLAKRHHTARHFYEVVREGRPCHMYFDLEYVPTCNPLVDGDMMVTILLNLVRMGVRELWGLQLEDSWVWELDSSSPSKWSRHIIVVVPGRAFPSNLAVGAFVNQILSLPQAAQLRVEKTDGHRTGERHFTSLVDTAVYTKNRHFRTAFSCKGGKGHVLQSTGRFAASLGTQLSDRELFMRTLVCNVEPGARPLAVGAAEQLLRTRAGPSARRTAQLTDSAEGLQVLQTAAAAVKVSWKRDSLDDGLPLLAPIEELQRWGQQVVAFIEDVAKQCSGGAPATVRTIAHCGTAGLIAYSMLGPGSHYCENIGRCHASNHVYFVVSLSEGQYAQKCYDPDCAHFRSAWMPLPPHLLLSPDSIRS</sequence>
<feature type="compositionally biased region" description="Polar residues" evidence="5">
    <location>
        <begin position="81"/>
        <end position="102"/>
    </location>
</feature>
<evidence type="ECO:0000256" key="2">
    <source>
        <dbReference type="ARBA" id="ARBA00044677"/>
    </source>
</evidence>
<evidence type="ECO:0000256" key="4">
    <source>
        <dbReference type="ARBA" id="ARBA00047303"/>
    </source>
</evidence>
<comment type="catalytic activity">
    <reaction evidence="4">
        <text>DNA(n) + a 2'-deoxyribonucleoside 5'-triphosphate = DNA(n+1) + diphosphate</text>
        <dbReference type="Rhea" id="RHEA:22508"/>
        <dbReference type="Rhea" id="RHEA-COMP:17339"/>
        <dbReference type="Rhea" id="RHEA-COMP:17340"/>
        <dbReference type="ChEBI" id="CHEBI:33019"/>
        <dbReference type="ChEBI" id="CHEBI:61560"/>
        <dbReference type="ChEBI" id="CHEBI:173112"/>
        <dbReference type="EC" id="2.7.7.7"/>
    </reaction>
    <physiologicalReaction direction="left-to-right" evidence="4">
        <dbReference type="Rhea" id="RHEA:22509"/>
    </physiologicalReaction>
</comment>
<dbReference type="Proteomes" id="UP001491310">
    <property type="component" value="Unassembled WGS sequence"/>
</dbReference>
<comment type="catalytic activity">
    <reaction evidence="2">
        <text>ssDNA + n NTP = ssDNA/pppN(pN)n-1 hybrid + (n-1) diphosphate.</text>
        <dbReference type="EC" id="2.7.7.102"/>
    </reaction>
</comment>
<accession>A0ABR2YNT5</accession>
<dbReference type="Pfam" id="PF03121">
    <property type="entry name" value="Herpes_UL52"/>
    <property type="match status" value="1"/>
</dbReference>
<keyword evidence="7" id="KW-1185">Reference proteome</keyword>
<dbReference type="EC" id="2.7.7.102" evidence="3"/>
<feature type="region of interest" description="Disordered" evidence="5">
    <location>
        <begin position="46"/>
        <end position="150"/>
    </location>
</feature>
<name>A0ABR2YNT5_9CHLO</name>
<dbReference type="PANTHER" id="PTHR31399">
    <property type="entry name" value="DNA-DIRECTED PRIMASE / POLYMERASE PROTEIN"/>
    <property type="match status" value="1"/>
</dbReference>
<proteinExistence type="predicted"/>
<dbReference type="InterPro" id="IPR044917">
    <property type="entry name" value="PRIMPOL"/>
</dbReference>
<protein>
    <recommendedName>
        <fullName evidence="1">DNA-directed primase/polymerase protein</fullName>
        <ecNumber evidence="3">2.7.7.102</ecNumber>
    </recommendedName>
</protein>
<comment type="caution">
    <text evidence="6">The sequence shown here is derived from an EMBL/GenBank/DDBJ whole genome shotgun (WGS) entry which is preliminary data.</text>
</comment>
<dbReference type="PANTHER" id="PTHR31399:SF0">
    <property type="entry name" value="DNA-DIRECTED PRIMASE_POLYMERASE PROTEIN"/>
    <property type="match status" value="1"/>
</dbReference>